<accession>A0ABY3PUW5</accession>
<evidence type="ECO:0000313" key="2">
    <source>
        <dbReference type="EMBL" id="UFP97449.1"/>
    </source>
</evidence>
<feature type="compositionally biased region" description="Basic and acidic residues" evidence="1">
    <location>
        <begin position="283"/>
        <end position="300"/>
    </location>
</feature>
<name>A0ABY3PUW5_9PSED</name>
<sequence length="1274" mass="145478">MNEYSESWRHLKALLAGYANKDSEVRAPSYEDQRHAKALSIFLNHADLATPCLNRDTVETVLAGRLQWPRTEGGPYLGTDIPLSRLEELGLVSFYAGWCATHANPVRDETVVDPTLIPIIEAIEHLKDILRGRNGCVRPHYACDEGELKSLLQAEFGDRISVEQLLPELELDGDIFRLMPGNQNFCAEISTQLWADLRSNHAPEEAFSRWMMCFRVNCDWVMPVIFDRLQYEGRKEFHDLLLNFLADDPALSTSIDCFVRQSINEHDFSGRIQLTEIHRDRVIDQNTDRSESTTSEKELPRPTLSSLEEIYSAPLGEASSAFEFVTSLHGSWLRERELFYSSLVSTVVEASIRIETAYLASSGLVEKLVDLANDHRPVLKYLLYVVLPNYDLSNYMILLLARKETSDVAFFHLAKRNFERSRDQDTVYLQNIADGYHQLLCREYVRAIQNEPNFLPRFVSVLKKLGEQCAFHSPDFFKGLEYRLLLTLLDSLTDQQVSGLAQAFASLSVDVEGSRPEQERQHFKYFLGFWLIDRIERIGIDPTEAICEAIRESLRALYKAEFFANLTGLRSLDSSSFFGALSWKQLFAGEGQAFMLNLSSLCDEWPEQLDCQNKDAFGVALAIRHYLQVLISAGRTSSEASAKQVIASRVQEIIRVCGFRKRKKYFRLFEGLGFNRPDLWHQVCDYSNSFTDELYKDFIVRCAPSIPLNLLFALLERTSVIARVQQLHDAIDKHPVELDGELDLQSMEDAFTSAFNTGRTEIASRMLTAAKKKLAEDRFDNAIGELFNRVRKVWQSYDYKAQLLELYELHKHDPAGFQTLANELPPPHDWRASQRQSDDRAHHNECDYFKRQVIATAFCDTDPSKTVLIMDALYRETKRKHHGFVLLHGHVKLFAVNQNKPALKSALTTFLTGAGMGPPDRMDEYWVATVLEAYQLSGAAGVDHFWAQLSPEQQWRRLIFTPYCRALLARRDSFTVKKILARYKELNHETLDELEIDDLISELANIEKDAPSMKDFLLILAENSQRTVVQLQKHYNQIIAKDFESYVEVVNPDQAPHEYIRDAMLAVAGELVLRKRNLQVATRDQEGNVSFQGMKLEDWVNDWFVSLFDQRMSHAKLSLRDQKRGGHSSSGKGPGEIDGFITSSDNTRIGIFEAFRLFSVDTKVIKEHLNKMAGYDGESLSPVVMVGYCDVKDFSKLVRGYKDHVSKQTYSGYTAVDGKPGVLETLRDEDHIWSGSEIRRRGHKDIVFYHLLINLHFSPAAVSTDDGEQAHSSK</sequence>
<gene>
    <name evidence="2" type="ORF">KJY40_15320</name>
</gene>
<reference evidence="2 3" key="1">
    <citation type="journal article" date="2022" name="Int. J. Syst. Evol. Microbiol.">
        <title>Pseudomonas fitomaticsae sp. nov., isolated at Marimurtra Botanical Garden in Blanes, Catalonia, Spain.</title>
        <authorList>
            <person name="Atanasov K.E."/>
            <person name="Galbis D.M."/>
            <person name="Cornado D."/>
            <person name="Serpico A."/>
            <person name="Sanchez G."/>
            <person name="Bosch M."/>
            <person name="Ferrer A."/>
            <person name="Altabella T."/>
        </authorList>
    </citation>
    <scope>NUCLEOTIDE SEQUENCE [LARGE SCALE GENOMIC DNA]</scope>
    <source>
        <strain evidence="2 3">FIT81</strain>
    </source>
</reference>
<keyword evidence="3" id="KW-1185">Reference proteome</keyword>
<dbReference type="EMBL" id="CP075567">
    <property type="protein sequence ID" value="UFP97449.1"/>
    <property type="molecule type" value="Genomic_DNA"/>
</dbReference>
<dbReference type="RefSeq" id="WP_230730948.1">
    <property type="nucleotide sequence ID" value="NZ_CP075567.1"/>
</dbReference>
<feature type="region of interest" description="Disordered" evidence="1">
    <location>
        <begin position="1119"/>
        <end position="1139"/>
    </location>
</feature>
<evidence type="ECO:0000256" key="1">
    <source>
        <dbReference type="SAM" id="MobiDB-lite"/>
    </source>
</evidence>
<proteinExistence type="predicted"/>
<protein>
    <submittedName>
        <fullName evidence="2">Uncharacterized protein</fullName>
    </submittedName>
</protein>
<evidence type="ECO:0000313" key="3">
    <source>
        <dbReference type="Proteomes" id="UP001162907"/>
    </source>
</evidence>
<feature type="region of interest" description="Disordered" evidence="1">
    <location>
        <begin position="283"/>
        <end position="302"/>
    </location>
</feature>
<dbReference type="Proteomes" id="UP001162907">
    <property type="component" value="Chromosome"/>
</dbReference>
<organism evidence="2 3">
    <name type="scientific">Pseudomonas fitomaticsae</name>
    <dbReference type="NCBI Taxonomy" id="2837969"/>
    <lineage>
        <taxon>Bacteria</taxon>
        <taxon>Pseudomonadati</taxon>
        <taxon>Pseudomonadota</taxon>
        <taxon>Gammaproteobacteria</taxon>
        <taxon>Pseudomonadales</taxon>
        <taxon>Pseudomonadaceae</taxon>
        <taxon>Pseudomonas</taxon>
    </lineage>
</organism>